<protein>
    <submittedName>
        <fullName evidence="1">Uncharacterized protein</fullName>
    </submittedName>
</protein>
<reference evidence="1 2" key="1">
    <citation type="submission" date="2016-10" db="EMBL/GenBank/DDBJ databases">
        <authorList>
            <person name="de Groot N.N."/>
        </authorList>
    </citation>
    <scope>NUCLEOTIDE SEQUENCE [LARGE SCALE GENOMIC DNA]</scope>
    <source>
        <strain evidence="1 2">OK461</strain>
    </source>
</reference>
<gene>
    <name evidence="1" type="ORF">SAMN02787118_11763</name>
</gene>
<organism evidence="1 2">
    <name type="scientific">Streptomyces mirabilis</name>
    <dbReference type="NCBI Taxonomy" id="68239"/>
    <lineage>
        <taxon>Bacteria</taxon>
        <taxon>Bacillati</taxon>
        <taxon>Actinomycetota</taxon>
        <taxon>Actinomycetes</taxon>
        <taxon>Kitasatosporales</taxon>
        <taxon>Streptomycetaceae</taxon>
        <taxon>Streptomyces</taxon>
    </lineage>
</organism>
<evidence type="ECO:0000313" key="2">
    <source>
        <dbReference type="Proteomes" id="UP000181942"/>
    </source>
</evidence>
<dbReference type="AlphaFoldDB" id="A0A1I2PWV7"/>
<proteinExistence type="predicted"/>
<evidence type="ECO:0000313" key="1">
    <source>
        <dbReference type="EMBL" id="SFG20745.1"/>
    </source>
</evidence>
<dbReference type="Proteomes" id="UP000181942">
    <property type="component" value="Unassembled WGS sequence"/>
</dbReference>
<dbReference type="EMBL" id="FONR01000017">
    <property type="protein sequence ID" value="SFG20745.1"/>
    <property type="molecule type" value="Genomic_DNA"/>
</dbReference>
<name>A0A1I2PWV7_9ACTN</name>
<accession>A0A1I2PWV7</accession>
<sequence length="46" mass="4930">MVLVHPTESPQDPLVLLVTETATFLWLWLIATSSTCPGSSSAQTTV</sequence>